<comment type="caution">
    <text evidence="1">The sequence shown here is derived from an EMBL/GenBank/DDBJ whole genome shotgun (WGS) entry which is preliminary data.</text>
</comment>
<reference evidence="2" key="1">
    <citation type="journal article" date="2019" name="Int. J. Syst. Evol. Microbiol.">
        <title>The Global Catalogue of Microorganisms (GCM) 10K type strain sequencing project: providing services to taxonomists for standard genome sequencing and annotation.</title>
        <authorList>
            <consortium name="The Broad Institute Genomics Platform"/>
            <consortium name="The Broad Institute Genome Sequencing Center for Infectious Disease"/>
            <person name="Wu L."/>
            <person name="Ma J."/>
        </authorList>
    </citation>
    <scope>NUCLEOTIDE SEQUENCE [LARGE SCALE GENOMIC DNA]</scope>
    <source>
        <strain evidence="2">CGMCC 1.12769</strain>
    </source>
</reference>
<dbReference type="Proteomes" id="UP000659344">
    <property type="component" value="Unassembled WGS sequence"/>
</dbReference>
<keyword evidence="2" id="KW-1185">Reference proteome</keyword>
<proteinExistence type="predicted"/>
<sequence length="56" mass="6367">MKSIDCLYRFDFFNESTYRCQSAGGNGLDEETEGDHMENLTLGDSWCIVCHDDVPT</sequence>
<name>A0ABQ1YIW6_9BACL</name>
<evidence type="ECO:0000313" key="1">
    <source>
        <dbReference type="EMBL" id="GGH26317.1"/>
    </source>
</evidence>
<evidence type="ECO:0000313" key="2">
    <source>
        <dbReference type="Proteomes" id="UP000659344"/>
    </source>
</evidence>
<gene>
    <name evidence="1" type="ORF">GCM10008013_27080</name>
</gene>
<dbReference type="EMBL" id="BMFT01000001">
    <property type="protein sequence ID" value="GGH26317.1"/>
    <property type="molecule type" value="Genomic_DNA"/>
</dbReference>
<accession>A0ABQ1YIW6</accession>
<organism evidence="1 2">
    <name type="scientific">Paenibacillus segetis</name>
    <dbReference type="NCBI Taxonomy" id="1325360"/>
    <lineage>
        <taxon>Bacteria</taxon>
        <taxon>Bacillati</taxon>
        <taxon>Bacillota</taxon>
        <taxon>Bacilli</taxon>
        <taxon>Bacillales</taxon>
        <taxon>Paenibacillaceae</taxon>
        <taxon>Paenibacillus</taxon>
    </lineage>
</organism>
<protein>
    <submittedName>
        <fullName evidence="1">Uncharacterized protein</fullName>
    </submittedName>
</protein>